<feature type="region of interest" description="Disordered" evidence="6">
    <location>
        <begin position="907"/>
        <end position="1009"/>
    </location>
</feature>
<organism evidence="10 11">
    <name type="scientific">Mesorhabditis belari</name>
    <dbReference type="NCBI Taxonomy" id="2138241"/>
    <lineage>
        <taxon>Eukaryota</taxon>
        <taxon>Metazoa</taxon>
        <taxon>Ecdysozoa</taxon>
        <taxon>Nematoda</taxon>
        <taxon>Chromadorea</taxon>
        <taxon>Rhabditida</taxon>
        <taxon>Rhabditina</taxon>
        <taxon>Rhabditomorpha</taxon>
        <taxon>Rhabditoidea</taxon>
        <taxon>Rhabditidae</taxon>
        <taxon>Mesorhabditinae</taxon>
        <taxon>Mesorhabditis</taxon>
    </lineage>
</organism>
<dbReference type="WBParaSite" id="MBELARI_LOCUS9613">
    <property type="protein sequence ID" value="MBELARI_LOCUS9613"/>
    <property type="gene ID" value="MBELARI_LOCUS9613"/>
</dbReference>
<protein>
    <submittedName>
        <fullName evidence="11">Minichromosome loss protein Mcl1 middle region domain-containing protein</fullName>
    </submittedName>
</protein>
<proteinExistence type="predicted"/>
<evidence type="ECO:0000259" key="8">
    <source>
        <dbReference type="Pfam" id="PF20946"/>
    </source>
</evidence>
<dbReference type="InterPro" id="IPR036322">
    <property type="entry name" value="WD40_repeat_dom_sf"/>
</dbReference>
<name>A0AAF3FTQ0_9BILA</name>
<dbReference type="Gene3D" id="2.130.10.10">
    <property type="entry name" value="YVTN repeat-like/Quinoprotein amine dehydrogenase"/>
    <property type="match status" value="2"/>
</dbReference>
<dbReference type="InterPro" id="IPR057646">
    <property type="entry name" value="WD40_WDHD1_1st"/>
</dbReference>
<reference evidence="11" key="1">
    <citation type="submission" date="2024-02" db="UniProtKB">
        <authorList>
            <consortium name="WormBaseParasite"/>
        </authorList>
    </citation>
    <scope>IDENTIFICATION</scope>
</reference>
<feature type="domain" description="WDHD1 first WD40" evidence="9">
    <location>
        <begin position="10"/>
        <end position="315"/>
    </location>
</feature>
<evidence type="ECO:0000313" key="10">
    <source>
        <dbReference type="Proteomes" id="UP000887575"/>
    </source>
</evidence>
<dbReference type="PROSITE" id="PS50082">
    <property type="entry name" value="WD_REPEATS_2"/>
    <property type="match status" value="1"/>
</dbReference>
<feature type="compositionally biased region" description="Basic and acidic residues" evidence="6">
    <location>
        <begin position="911"/>
        <end position="927"/>
    </location>
</feature>
<evidence type="ECO:0000256" key="4">
    <source>
        <dbReference type="ARBA" id="ARBA00023242"/>
    </source>
</evidence>
<dbReference type="Proteomes" id="UP000887575">
    <property type="component" value="Unassembled WGS sequence"/>
</dbReference>
<evidence type="ECO:0000313" key="11">
    <source>
        <dbReference type="WBParaSite" id="MBELARI_LOCUS9613"/>
    </source>
</evidence>
<evidence type="ECO:0000256" key="1">
    <source>
        <dbReference type="ARBA" id="ARBA00004123"/>
    </source>
</evidence>
<dbReference type="SMART" id="SM00320">
    <property type="entry name" value="WD40"/>
    <property type="match status" value="4"/>
</dbReference>
<keyword evidence="4" id="KW-0539">Nucleus</keyword>
<comment type="subcellular location">
    <subcellularLocation>
        <location evidence="1">Nucleus</location>
    </subcellularLocation>
</comment>
<dbReference type="GO" id="GO:0006281">
    <property type="term" value="P:DNA repair"/>
    <property type="evidence" value="ECO:0007669"/>
    <property type="project" value="TreeGrafter"/>
</dbReference>
<feature type="compositionally biased region" description="Basic and acidic residues" evidence="6">
    <location>
        <begin position="974"/>
        <end position="985"/>
    </location>
</feature>
<dbReference type="InterPro" id="IPR022100">
    <property type="entry name" value="WDHD1/CFT4_beta-prop_2nd"/>
</dbReference>
<dbReference type="PANTHER" id="PTHR19932:SF10">
    <property type="entry name" value="WD REPEAT AND HMG-BOX DNA-BINDING PROTEIN 1"/>
    <property type="match status" value="1"/>
</dbReference>
<dbReference type="Pfam" id="PF12341">
    <property type="entry name" value="Mcl1_mid"/>
    <property type="match status" value="1"/>
</dbReference>
<dbReference type="SUPFAM" id="SSF50978">
    <property type="entry name" value="WD40 repeat-like"/>
    <property type="match status" value="2"/>
</dbReference>
<evidence type="ECO:0000256" key="6">
    <source>
        <dbReference type="SAM" id="MobiDB-lite"/>
    </source>
</evidence>
<evidence type="ECO:0000256" key="3">
    <source>
        <dbReference type="ARBA" id="ARBA00022737"/>
    </source>
</evidence>
<evidence type="ECO:0000259" key="9">
    <source>
        <dbReference type="Pfam" id="PF24817"/>
    </source>
</evidence>
<dbReference type="InterPro" id="IPR015943">
    <property type="entry name" value="WD40/YVTN_repeat-like_dom_sf"/>
</dbReference>
<feature type="domain" description="WDHD1/CFT4 second beta-propeller" evidence="7">
    <location>
        <begin position="449"/>
        <end position="744"/>
    </location>
</feature>
<dbReference type="AlphaFoldDB" id="A0AAF3FTQ0"/>
<dbReference type="PANTHER" id="PTHR19932">
    <property type="entry name" value="WD REPEAT AND HMG-BOX DNA BINDING PROTEIN"/>
    <property type="match status" value="1"/>
</dbReference>
<keyword evidence="2 5" id="KW-0853">WD repeat</keyword>
<dbReference type="GO" id="GO:0043596">
    <property type="term" value="C:nuclear replication fork"/>
    <property type="evidence" value="ECO:0007669"/>
    <property type="project" value="TreeGrafter"/>
</dbReference>
<dbReference type="Pfam" id="PF20946">
    <property type="entry name" value="Ctf4_C"/>
    <property type="match status" value="1"/>
</dbReference>
<evidence type="ECO:0000259" key="7">
    <source>
        <dbReference type="Pfam" id="PF12341"/>
    </source>
</evidence>
<dbReference type="GO" id="GO:0003682">
    <property type="term" value="F:chromatin binding"/>
    <property type="evidence" value="ECO:0007669"/>
    <property type="project" value="TreeGrafter"/>
</dbReference>
<dbReference type="InterPro" id="IPR048591">
    <property type="entry name" value="WDHD1/CFT4_hel"/>
</dbReference>
<feature type="compositionally biased region" description="Polar residues" evidence="6">
    <location>
        <begin position="950"/>
        <end position="968"/>
    </location>
</feature>
<evidence type="ECO:0000256" key="2">
    <source>
        <dbReference type="ARBA" id="ARBA00022574"/>
    </source>
</evidence>
<dbReference type="GO" id="GO:0006261">
    <property type="term" value="P:DNA-templated DNA replication"/>
    <property type="evidence" value="ECO:0007669"/>
    <property type="project" value="TreeGrafter"/>
</dbReference>
<keyword evidence="3" id="KW-0677">Repeat</keyword>
<dbReference type="InterPro" id="IPR001680">
    <property type="entry name" value="WD40_rpt"/>
</dbReference>
<dbReference type="Pfam" id="PF24817">
    <property type="entry name" value="WD40_WDHD1_1st"/>
    <property type="match status" value="1"/>
</dbReference>
<sequence>MAPRFSELREAHSGGENVTHVDLAIAPDGKEFATCSKDGSVWVWKIDSFNDLEPPAIHEVADGTHSTLCWREHLYMGVTTTDLVTNIEKRSLSRLSADPMMIDKTLMLFAMEINSIDVSKEYIVAVCSDCTLKKAPLADTTNYEKIEFDGQPLSVAIDPLEKFVAVTCTDGTLSVYPVVGIDRLAHFERLFRSFGDIGPRHTRAQVRWSSDGSFLYVATQGSVRVVKVDEWELLNARLSSDELKEEIFSSLALSTSGKYLAAGTLNGKICIWETATKKLITMTEHRHKGSLMAISSLAFDPANDSNLCMADIKEGVSILYQALDKKEVPAPTNFSRVQADLSDDEDNVITRPRRSKFLADEAMGSGGNSPSANFGNEDENTRMSVDLGAIKRQFGQFDNLEDDIDSREMTMGRSNYNQQPVYSGPPVVTFKPPILPKYFPSGGVPERTTDGHKHKNRYLKWNRFGVIRYLKNDDGCLIEIEYHDVSISSEISIPNDETKYTMGDLCAKAIVLANRPKKEDQSSELLVINLLTWDREKTRWNVKLPVGEIAVDVLVTDTLIAALTEKGNIRVFSLEGTQRQIISHAGVLSTSAAFGDTVAIVSPFGGPQWMEDESDEVVPFYAYQVTIYDIKQRNSHLSDVPLSKTVPLPVGKPGGKVFWMGFTNRGNLVSMDSSGCVRLLSPSDLWIPIFDGAARLMSISDSIWPISIIETPKCEIRYAYCRGSKVPLMEMRLVPTTDKWELPVCDKGSDKTKLEGELLLNELKMTLNGIVGEDSQTLINEHSKALIQLFTLALKMEREGRAVELTQFSVSSKAVQALIKYAAKQNRGFLVDKLTTLGNELQEKNEEDEGRRRPSTISRPAPVLVETRQRDADEIRGFPEIGPKKVVLKKRESAFSGEATLMALNRSRQPQHQEDGENEKHLDEVTQHTDTTLNTQAPVPYTDTPKANPFSKNGDFTQPPSSANSSLFEQLDSPWDRKRARDKETPSSTPQPKQARLAFGSSNKENAGAYGKWYSANEVRLRKDFRGEEIDFEKFCAQSFRMLTPAQKKEWKARVEQE</sequence>
<feature type="compositionally biased region" description="Basic and acidic residues" evidence="6">
    <location>
        <begin position="867"/>
        <end position="877"/>
    </location>
</feature>
<evidence type="ECO:0000256" key="5">
    <source>
        <dbReference type="PROSITE-ProRule" id="PRU00221"/>
    </source>
</evidence>
<feature type="compositionally biased region" description="Basic and acidic residues" evidence="6">
    <location>
        <begin position="841"/>
        <end position="852"/>
    </location>
</feature>
<keyword evidence="10" id="KW-1185">Reference proteome</keyword>
<feature type="domain" description="WDHD1/CFT4 helical bundle" evidence="8">
    <location>
        <begin position="772"/>
        <end position="842"/>
    </location>
</feature>
<dbReference type="GO" id="GO:0000278">
    <property type="term" value="P:mitotic cell cycle"/>
    <property type="evidence" value="ECO:0007669"/>
    <property type="project" value="TreeGrafter"/>
</dbReference>
<feature type="repeat" description="WD" evidence="5">
    <location>
        <begin position="23"/>
        <end position="54"/>
    </location>
</feature>
<accession>A0AAF3FTQ0</accession>
<feature type="compositionally biased region" description="Polar residues" evidence="6">
    <location>
        <begin position="928"/>
        <end position="937"/>
    </location>
</feature>
<feature type="region of interest" description="Disordered" evidence="6">
    <location>
        <begin position="841"/>
        <end position="877"/>
    </location>
</feature>